<evidence type="ECO:0000313" key="8">
    <source>
        <dbReference type="Proteomes" id="UP000199437"/>
    </source>
</evidence>
<reference evidence="8" key="1">
    <citation type="submission" date="2016-10" db="EMBL/GenBank/DDBJ databases">
        <authorList>
            <person name="Varghese N."/>
            <person name="Submissions S."/>
        </authorList>
    </citation>
    <scope>NUCLEOTIDE SEQUENCE [LARGE SCALE GENOMIC DNA]</scope>
    <source>
        <strain evidence="8">CGMCC 1.12402</strain>
    </source>
</reference>
<sequence length="692" mass="79604">MIKRVSFILLILLGFACSAQAQFWKKNKSEKLALDSDSVSIEVTALTFDNIDNVTYVNEKQLRKIEKLDREQKWEELYPELKAYVSKFGTLNFAHQTYYIWRLAKLTEVFASPEEAKPLYAMVLKHHRRGLNIPEILARYDSLDRNKKQYFVPLDYYYDLVEFRRQVDTLIPPRKVLTSMGARINSNFEDYAPVVGVNDSIILFTSKRNTEIDGLRRREHEDLFISEFDGKNWKKAELLEAAHSQFKEGSGFMTKDGKTLYFSRCGAPDGFGNCDLYYTTYFEGEIEIDSTYQVMDKNDQLSYKTTKVTVDTAYWIPAVNLGEQINSPTWDSHPTLNASEDTLYFSSDRVGGFGLSDLYYSVKNGKGNWSAPKNMGPIINTRGNEVSPFFHPIHNVLYFSSNGQLLNFGDYDIYKAYKVEGKWSEPVNIGPLVNGEGTEFYFSIDRKSEYIYYARSEEESMKNLDLYSFPLPMEGQPLATTRLSGSVKDIYGKIPKNMVISVIDLDEGVEVAPKFAREDGTFEFDLINERNYLLIIQGDDIFRLEKFFFLDGDTTYEGVVERVSSKIEFNSVEFENGKANILPEMHTDLQKVIDFLIDHPDFKLNISGHTDSSGSPIINLKLSQQRADAIKDFIVNRAPSIAPQRIMAIGYGSEKPLVKEEKTDEDRKLNRRVEFEIYRDPPKKRADEEINN</sequence>
<dbReference type="PANTHER" id="PTHR30329">
    <property type="entry name" value="STATOR ELEMENT OF FLAGELLAR MOTOR COMPLEX"/>
    <property type="match status" value="1"/>
</dbReference>
<name>A0A1I0MAE5_9BACT</name>
<feature type="chain" id="PRO_5011446483" evidence="5">
    <location>
        <begin position="22"/>
        <end position="692"/>
    </location>
</feature>
<dbReference type="Proteomes" id="UP000199437">
    <property type="component" value="Unassembled WGS sequence"/>
</dbReference>
<comment type="subcellular location">
    <subcellularLocation>
        <location evidence="1">Cell outer membrane</location>
    </subcellularLocation>
</comment>
<dbReference type="AlphaFoldDB" id="A0A1I0MAE5"/>
<evidence type="ECO:0000256" key="2">
    <source>
        <dbReference type="ARBA" id="ARBA00023136"/>
    </source>
</evidence>
<proteinExistence type="predicted"/>
<dbReference type="PRINTS" id="PR01021">
    <property type="entry name" value="OMPADOMAIN"/>
</dbReference>
<dbReference type="PROSITE" id="PS51257">
    <property type="entry name" value="PROKAR_LIPOPROTEIN"/>
    <property type="match status" value="1"/>
</dbReference>
<evidence type="ECO:0000259" key="6">
    <source>
        <dbReference type="PROSITE" id="PS51123"/>
    </source>
</evidence>
<dbReference type="InterPro" id="IPR006665">
    <property type="entry name" value="OmpA-like"/>
</dbReference>
<dbReference type="Pfam" id="PF00691">
    <property type="entry name" value="OmpA"/>
    <property type="match status" value="1"/>
</dbReference>
<keyword evidence="8" id="KW-1185">Reference proteome</keyword>
<feature type="signal peptide" evidence="5">
    <location>
        <begin position="1"/>
        <end position="21"/>
    </location>
</feature>
<dbReference type="PANTHER" id="PTHR30329:SF21">
    <property type="entry name" value="LIPOPROTEIN YIAD-RELATED"/>
    <property type="match status" value="1"/>
</dbReference>
<keyword evidence="2 4" id="KW-0472">Membrane</keyword>
<gene>
    <name evidence="7" type="ORF">SAMN05216290_0236</name>
</gene>
<dbReference type="Pfam" id="PF07676">
    <property type="entry name" value="PD40"/>
    <property type="match status" value="2"/>
</dbReference>
<feature type="domain" description="OmpA-like" evidence="6">
    <location>
        <begin position="561"/>
        <end position="681"/>
    </location>
</feature>
<evidence type="ECO:0000256" key="3">
    <source>
        <dbReference type="ARBA" id="ARBA00023237"/>
    </source>
</evidence>
<dbReference type="Gene3D" id="3.30.1330.60">
    <property type="entry name" value="OmpA-like domain"/>
    <property type="match status" value="1"/>
</dbReference>
<dbReference type="SUPFAM" id="SSF82171">
    <property type="entry name" value="DPP6 N-terminal domain-like"/>
    <property type="match status" value="1"/>
</dbReference>
<accession>A0A1I0MAE5</accession>
<protein>
    <submittedName>
        <fullName evidence="7">WD40-like Beta Propeller Repeat</fullName>
    </submittedName>
</protein>
<dbReference type="InterPro" id="IPR036737">
    <property type="entry name" value="OmpA-like_sf"/>
</dbReference>
<evidence type="ECO:0000256" key="4">
    <source>
        <dbReference type="PROSITE-ProRule" id="PRU00473"/>
    </source>
</evidence>
<dbReference type="InterPro" id="IPR006664">
    <property type="entry name" value="OMP_bac"/>
</dbReference>
<evidence type="ECO:0000256" key="5">
    <source>
        <dbReference type="SAM" id="SignalP"/>
    </source>
</evidence>
<dbReference type="SUPFAM" id="SSF103088">
    <property type="entry name" value="OmpA-like"/>
    <property type="match status" value="1"/>
</dbReference>
<dbReference type="InterPro" id="IPR050330">
    <property type="entry name" value="Bact_OuterMem_StrucFunc"/>
</dbReference>
<dbReference type="InterPro" id="IPR011659">
    <property type="entry name" value="WD40"/>
</dbReference>
<keyword evidence="3" id="KW-0998">Cell outer membrane</keyword>
<dbReference type="PROSITE" id="PS51123">
    <property type="entry name" value="OMPA_2"/>
    <property type="match status" value="1"/>
</dbReference>
<dbReference type="GO" id="GO:0009279">
    <property type="term" value="C:cell outer membrane"/>
    <property type="evidence" value="ECO:0007669"/>
    <property type="project" value="UniProtKB-SubCell"/>
</dbReference>
<dbReference type="EMBL" id="FOIR01000001">
    <property type="protein sequence ID" value="SEV85485.1"/>
    <property type="molecule type" value="Genomic_DNA"/>
</dbReference>
<evidence type="ECO:0000256" key="1">
    <source>
        <dbReference type="ARBA" id="ARBA00004442"/>
    </source>
</evidence>
<organism evidence="7 8">
    <name type="scientific">Roseivirga pacifica</name>
    <dbReference type="NCBI Taxonomy" id="1267423"/>
    <lineage>
        <taxon>Bacteria</taxon>
        <taxon>Pseudomonadati</taxon>
        <taxon>Bacteroidota</taxon>
        <taxon>Cytophagia</taxon>
        <taxon>Cytophagales</taxon>
        <taxon>Roseivirgaceae</taxon>
        <taxon>Roseivirga</taxon>
    </lineage>
</organism>
<evidence type="ECO:0000313" key="7">
    <source>
        <dbReference type="EMBL" id="SEV85485.1"/>
    </source>
</evidence>
<keyword evidence="5" id="KW-0732">Signal</keyword>
<dbReference type="STRING" id="1267423.SAMN05216290_0236"/>
<dbReference type="CDD" id="cd07185">
    <property type="entry name" value="OmpA_C-like"/>
    <property type="match status" value="1"/>
</dbReference>